<name>A0A7R8VJ59_TIMDO</name>
<dbReference type="EMBL" id="OA565915">
    <property type="protein sequence ID" value="CAD7197932.1"/>
    <property type="molecule type" value="Genomic_DNA"/>
</dbReference>
<dbReference type="AlphaFoldDB" id="A0A7R8VJ59"/>
<protein>
    <submittedName>
        <fullName evidence="1">Uncharacterized protein</fullName>
    </submittedName>
</protein>
<organism evidence="1">
    <name type="scientific">Timema douglasi</name>
    <name type="common">Walking stick</name>
    <dbReference type="NCBI Taxonomy" id="61478"/>
    <lineage>
        <taxon>Eukaryota</taxon>
        <taxon>Metazoa</taxon>
        <taxon>Ecdysozoa</taxon>
        <taxon>Arthropoda</taxon>
        <taxon>Hexapoda</taxon>
        <taxon>Insecta</taxon>
        <taxon>Pterygota</taxon>
        <taxon>Neoptera</taxon>
        <taxon>Polyneoptera</taxon>
        <taxon>Phasmatodea</taxon>
        <taxon>Timematodea</taxon>
        <taxon>Timematoidea</taxon>
        <taxon>Timematidae</taxon>
        <taxon>Timema</taxon>
    </lineage>
</organism>
<sequence length="112" mass="12392">MDAIRPIQAAGGKASIVGGATFACRKRNKLRPLTEPVSILNWYGLLEGYTNGNGLLSTEDMTANQDVVNGTGERFVSKSKKLFDKVAQRKMSHSQQHVKKITPNMRVLMPYI</sequence>
<dbReference type="PROSITE" id="PS51257">
    <property type="entry name" value="PROKAR_LIPOPROTEIN"/>
    <property type="match status" value="1"/>
</dbReference>
<gene>
    <name evidence="1" type="ORF">TDIB3V08_LOCUS4224</name>
</gene>
<reference evidence="1" key="1">
    <citation type="submission" date="2020-11" db="EMBL/GenBank/DDBJ databases">
        <authorList>
            <person name="Tran Van P."/>
        </authorList>
    </citation>
    <scope>NUCLEOTIDE SEQUENCE</scope>
</reference>
<proteinExistence type="predicted"/>
<accession>A0A7R8VJ59</accession>
<evidence type="ECO:0000313" key="1">
    <source>
        <dbReference type="EMBL" id="CAD7197932.1"/>
    </source>
</evidence>